<evidence type="ECO:0000256" key="1">
    <source>
        <dbReference type="SAM" id="SignalP"/>
    </source>
</evidence>
<feature type="domain" description="Flagella basal body P-ring formation protein FlgA SAF" evidence="2">
    <location>
        <begin position="108"/>
        <end position="167"/>
    </location>
</feature>
<feature type="signal peptide" evidence="1">
    <location>
        <begin position="1"/>
        <end position="19"/>
    </location>
</feature>
<reference evidence="3 4" key="1">
    <citation type="submission" date="2021-08" db="EMBL/GenBank/DDBJ databases">
        <authorList>
            <person name="Tuo L."/>
        </authorList>
    </citation>
    <scope>NUCLEOTIDE SEQUENCE [LARGE SCALE GENOMIC DNA]</scope>
    <source>
        <strain evidence="3 4">JCM 31229</strain>
    </source>
</reference>
<keyword evidence="3" id="KW-0966">Cell projection</keyword>
<evidence type="ECO:0000313" key="4">
    <source>
        <dbReference type="Proteomes" id="UP000706039"/>
    </source>
</evidence>
<dbReference type="Gene3D" id="2.30.30.760">
    <property type="match status" value="1"/>
</dbReference>
<dbReference type="Pfam" id="PF13144">
    <property type="entry name" value="ChapFlgA"/>
    <property type="match status" value="1"/>
</dbReference>
<sequence>MIRLIPALALVAAAIPAHATMPTIDHNALDLAVQRFTGNALGAPGGAAAPIDRRLRLSSCGGDVRVSWRTVRRDTVILECPVGAGWKLFVPVVPTNAVMGAETAVQTASLAVAKGDVVTIEVKGTGFTISQGGQAMEAGPVGSWIKIKAAGKGEVLTCQVLRRGLVSMPTS</sequence>
<name>A0ABS7PT78_9SPHN</name>
<comment type="caution">
    <text evidence="3">The sequence shown here is derived from an EMBL/GenBank/DDBJ whole genome shotgun (WGS) entry which is preliminary data.</text>
</comment>
<keyword evidence="3" id="KW-0282">Flagellum</keyword>
<protein>
    <submittedName>
        <fullName evidence="3">Flagella basal body P-ring formation protein FlgA</fullName>
    </submittedName>
</protein>
<proteinExistence type="predicted"/>
<keyword evidence="3" id="KW-0969">Cilium</keyword>
<dbReference type="Proteomes" id="UP000706039">
    <property type="component" value="Unassembled WGS sequence"/>
</dbReference>
<organism evidence="3 4">
    <name type="scientific">Sphingomonas colocasiae</name>
    <dbReference type="NCBI Taxonomy" id="1848973"/>
    <lineage>
        <taxon>Bacteria</taxon>
        <taxon>Pseudomonadati</taxon>
        <taxon>Pseudomonadota</taxon>
        <taxon>Alphaproteobacteria</taxon>
        <taxon>Sphingomonadales</taxon>
        <taxon>Sphingomonadaceae</taxon>
        <taxon>Sphingomonas</taxon>
    </lineage>
</organism>
<dbReference type="InterPro" id="IPR017585">
    <property type="entry name" value="SAF_FlgA"/>
</dbReference>
<accession>A0ABS7PT78</accession>
<feature type="chain" id="PRO_5046268754" evidence="1">
    <location>
        <begin position="20"/>
        <end position="171"/>
    </location>
</feature>
<dbReference type="RefSeq" id="WP_222991574.1">
    <property type="nucleotide sequence ID" value="NZ_JAINVV010000009.1"/>
</dbReference>
<keyword evidence="4" id="KW-1185">Reference proteome</keyword>
<dbReference type="EMBL" id="JAINVV010000009">
    <property type="protein sequence ID" value="MBY8824466.1"/>
    <property type="molecule type" value="Genomic_DNA"/>
</dbReference>
<keyword evidence="1" id="KW-0732">Signal</keyword>
<gene>
    <name evidence="3" type="ORF">K7G82_19330</name>
</gene>
<evidence type="ECO:0000313" key="3">
    <source>
        <dbReference type="EMBL" id="MBY8824466.1"/>
    </source>
</evidence>
<evidence type="ECO:0000259" key="2">
    <source>
        <dbReference type="Pfam" id="PF13144"/>
    </source>
</evidence>